<sequence>MAVSLRLQVHFELYSDLLVRLLEDWAFLAMYVLSCIKLRHVWRDILGSIAVVLRKERTLSRQVKEELRLEKRSRRYIPYLDQSLLFVVFLSFPFSPHLAPLHFLLLSSGRICAPTFTPLSSCSVSISVVIVMK</sequence>
<comment type="caution">
    <text evidence="2">The sequence shown here is derived from an EMBL/GenBank/DDBJ whole genome shotgun (WGS) entry which is preliminary data.</text>
</comment>
<keyword evidence="1" id="KW-0812">Transmembrane</keyword>
<evidence type="ECO:0000313" key="2">
    <source>
        <dbReference type="EMBL" id="MQM16420.1"/>
    </source>
</evidence>
<accession>A0A843XAW4</accession>
<evidence type="ECO:0000256" key="1">
    <source>
        <dbReference type="SAM" id="Phobius"/>
    </source>
</evidence>
<dbReference type="Proteomes" id="UP000652761">
    <property type="component" value="Unassembled WGS sequence"/>
</dbReference>
<keyword evidence="1" id="KW-0472">Membrane</keyword>
<name>A0A843XAW4_COLES</name>
<dbReference type="AlphaFoldDB" id="A0A843XAW4"/>
<dbReference type="EMBL" id="NMUH01006992">
    <property type="protein sequence ID" value="MQM16420.1"/>
    <property type="molecule type" value="Genomic_DNA"/>
</dbReference>
<evidence type="ECO:0000313" key="3">
    <source>
        <dbReference type="Proteomes" id="UP000652761"/>
    </source>
</evidence>
<keyword evidence="3" id="KW-1185">Reference proteome</keyword>
<protein>
    <submittedName>
        <fullName evidence="2">Uncharacterized protein</fullName>
    </submittedName>
</protein>
<proteinExistence type="predicted"/>
<organism evidence="2 3">
    <name type="scientific">Colocasia esculenta</name>
    <name type="common">Wild taro</name>
    <name type="synonym">Arum esculentum</name>
    <dbReference type="NCBI Taxonomy" id="4460"/>
    <lineage>
        <taxon>Eukaryota</taxon>
        <taxon>Viridiplantae</taxon>
        <taxon>Streptophyta</taxon>
        <taxon>Embryophyta</taxon>
        <taxon>Tracheophyta</taxon>
        <taxon>Spermatophyta</taxon>
        <taxon>Magnoliopsida</taxon>
        <taxon>Liliopsida</taxon>
        <taxon>Araceae</taxon>
        <taxon>Aroideae</taxon>
        <taxon>Colocasieae</taxon>
        <taxon>Colocasia</taxon>
    </lineage>
</organism>
<reference evidence="2" key="1">
    <citation type="submission" date="2017-07" db="EMBL/GenBank/DDBJ databases">
        <title>Taro Niue Genome Assembly and Annotation.</title>
        <authorList>
            <person name="Atibalentja N."/>
            <person name="Keating K."/>
            <person name="Fields C.J."/>
        </authorList>
    </citation>
    <scope>NUCLEOTIDE SEQUENCE</scope>
    <source>
        <strain evidence="2">Niue_2</strain>
        <tissue evidence="2">Leaf</tissue>
    </source>
</reference>
<keyword evidence="1" id="KW-1133">Transmembrane helix</keyword>
<gene>
    <name evidence="2" type="ORF">Taro_049376</name>
</gene>
<feature type="transmembrane region" description="Helical" evidence="1">
    <location>
        <begin position="76"/>
        <end position="95"/>
    </location>
</feature>